<dbReference type="AlphaFoldDB" id="M1DIF5"/>
<evidence type="ECO:0000313" key="1">
    <source>
        <dbReference type="EnsemblPlants" id="PGSC0003DMT400089567"/>
    </source>
</evidence>
<dbReference type="PaxDb" id="4113-PGSC0003DMT400089567"/>
<reference evidence="1" key="2">
    <citation type="submission" date="2015-06" db="UniProtKB">
        <authorList>
            <consortium name="EnsemblPlants"/>
        </authorList>
    </citation>
    <scope>IDENTIFICATION</scope>
    <source>
        <strain evidence="1">DM1-3 516 R44</strain>
    </source>
</reference>
<accession>M1DIF5</accession>
<dbReference type="InParanoid" id="M1DIF5"/>
<organism evidence="1 2">
    <name type="scientific">Solanum tuberosum</name>
    <name type="common">Potato</name>
    <dbReference type="NCBI Taxonomy" id="4113"/>
    <lineage>
        <taxon>Eukaryota</taxon>
        <taxon>Viridiplantae</taxon>
        <taxon>Streptophyta</taxon>
        <taxon>Embryophyta</taxon>
        <taxon>Tracheophyta</taxon>
        <taxon>Spermatophyta</taxon>
        <taxon>Magnoliopsida</taxon>
        <taxon>eudicotyledons</taxon>
        <taxon>Gunneridae</taxon>
        <taxon>Pentapetalae</taxon>
        <taxon>asterids</taxon>
        <taxon>lamiids</taxon>
        <taxon>Solanales</taxon>
        <taxon>Solanaceae</taxon>
        <taxon>Solanoideae</taxon>
        <taxon>Solaneae</taxon>
        <taxon>Solanum</taxon>
    </lineage>
</organism>
<name>M1DIF5_SOLTU</name>
<reference evidence="2" key="1">
    <citation type="journal article" date="2011" name="Nature">
        <title>Genome sequence and analysis of the tuber crop potato.</title>
        <authorList>
            <consortium name="The Potato Genome Sequencing Consortium"/>
        </authorList>
    </citation>
    <scope>NUCLEOTIDE SEQUENCE [LARGE SCALE GENOMIC DNA]</scope>
    <source>
        <strain evidence="2">cv. DM1-3 516 R44</strain>
    </source>
</reference>
<dbReference type="Proteomes" id="UP000011115">
    <property type="component" value="Unassembled WGS sequence"/>
</dbReference>
<protein>
    <submittedName>
        <fullName evidence="1">Uncharacterized protein</fullName>
    </submittedName>
</protein>
<dbReference type="EnsemblPlants" id="PGSC0003DMT400089567">
    <property type="protein sequence ID" value="PGSC0003DMT400089567"/>
    <property type="gene ID" value="PGSC0003DMG400039138"/>
</dbReference>
<dbReference type="Gramene" id="PGSC0003DMT400089567">
    <property type="protein sequence ID" value="PGSC0003DMT400089567"/>
    <property type="gene ID" value="PGSC0003DMG400039138"/>
</dbReference>
<proteinExistence type="predicted"/>
<keyword evidence="2" id="KW-1185">Reference proteome</keyword>
<sequence>MKHALCFLALRCIWIEEQSMDTNGQKGTRQLKERRKEGMLIHWASHRMAIISPKVVVCQALKVKLKSAIEMSSRRVAEWFRNAVLDHPKLQNLRMLKAKAKSRWH</sequence>
<evidence type="ECO:0000313" key="2">
    <source>
        <dbReference type="Proteomes" id="UP000011115"/>
    </source>
</evidence>
<dbReference type="HOGENOM" id="CLU_2282436_0_0_1"/>